<gene>
    <name evidence="1" type="ORF">CH238_10380</name>
</gene>
<dbReference type="AlphaFoldDB" id="A0A855A4U2"/>
<organism evidence="1 2">
    <name type="scientific">[Clostridium] leptum DSM 753</name>
    <dbReference type="NCBI Taxonomy" id="428125"/>
    <lineage>
        <taxon>Bacteria</taxon>
        <taxon>Bacillati</taxon>
        <taxon>Bacillota</taxon>
        <taxon>Clostridia</taxon>
        <taxon>Eubacteriales</taxon>
        <taxon>Oscillospiraceae</taxon>
        <taxon>Oscillospiraceae incertae sedis</taxon>
    </lineage>
</organism>
<proteinExistence type="predicted"/>
<protein>
    <submittedName>
        <fullName evidence="1">Uncharacterized protein</fullName>
    </submittedName>
</protein>
<reference evidence="1 2" key="1">
    <citation type="submission" date="2017-07" db="EMBL/GenBank/DDBJ databases">
        <title>Prevalence of linear plasmids in Cutibacterium (Propionibacterium) acnes isolates obtained from prostatic tissue.</title>
        <authorList>
            <person name="Davidsson S."/>
            <person name="Carlsson J."/>
            <person name="Molling P."/>
            <person name="Andren O."/>
            <person name="Andersson S.-O."/>
            <person name="Brzuszkiewicz E."/>
            <person name="Poehlein A."/>
            <person name="Al-Zeer M."/>
            <person name="Brinkmann V."/>
            <person name="Scavenius C."/>
            <person name="Nazipi S."/>
            <person name="Soderquist B."/>
            <person name="Bruggemann H."/>
        </authorList>
    </citation>
    <scope>NUCLEOTIDE SEQUENCE [LARGE SCALE GENOMIC DNA]</scope>
    <source>
        <strain evidence="1 2">DSM 753</strain>
    </source>
</reference>
<evidence type="ECO:0000313" key="1">
    <source>
        <dbReference type="EMBL" id="PEQ24032.1"/>
    </source>
</evidence>
<keyword evidence="2" id="KW-1185">Reference proteome</keyword>
<name>A0A855A4U2_9FIRM</name>
<comment type="caution">
    <text evidence="1">The sequence shown here is derived from an EMBL/GenBank/DDBJ whole genome shotgun (WGS) entry which is preliminary data.</text>
</comment>
<sequence>MSIAEGLFTAAASVPLWAYPRRKSCDTLLRFRRPLFGTPSQEAGKPQPVGHFFGRNVKVSAACRCRSARESRRPLSFARLCPGRKGRFWNLVFYSSREKDHIEENHFRYFFISVS</sequence>
<dbReference type="Proteomes" id="UP000220611">
    <property type="component" value="Unassembled WGS sequence"/>
</dbReference>
<evidence type="ECO:0000313" key="2">
    <source>
        <dbReference type="Proteomes" id="UP000220611"/>
    </source>
</evidence>
<accession>A0A855A4U2</accession>
<dbReference type="EMBL" id="NOXF01000008">
    <property type="protein sequence ID" value="PEQ24032.1"/>
    <property type="molecule type" value="Genomic_DNA"/>
</dbReference>